<keyword evidence="6" id="KW-1185">Reference proteome</keyword>
<protein>
    <recommendedName>
        <fullName evidence="4">SH2 domain-containing protein</fullName>
    </recommendedName>
</protein>
<comment type="caution">
    <text evidence="5">The sequence shown here is derived from an EMBL/GenBank/DDBJ whole genome shotgun (WGS) entry which is preliminary data.</text>
</comment>
<sequence length="465" mass="52403">MTSSSRASSSCESGGNQPLLELDGLISETWYWPGATKNEIAKALEGKPDGTFVIRDASSPGDFTLTVRARGETKLVKINVQGGLCGFNAQSLEFRSIQELVECHRKISLKTYNVHLDTMLLFPLRDSKRRQSGDEEFDRYLAIERFRTMKCAFMRATKLYDLHHGEQIRAENLLKVEKAALSDVHKKIKLLEEVVVRQKGVMEELPQENPKLHLSYKGNADMLSHALSTLRQEAVTIETQRGRLEVFIAGHKDDLERESENVKMLSAQLDRQMAEMQGAKSASGGQQPIISEKRMQEISEQVEYMRQQFEPLSVSNVLNELPFKWDPARFLVNDPSKEAAGALIESARCRLHADWHAREEQRRRRRYGDTVVRGDAHHSSSPAPSFDGIFLIRPSASQQGRLVLSVLCAGRISHCLIEEAGHGWGFENGGLSFVSIGDFVRYYAANSLEEHNKQIRTVLTEPVLP</sequence>
<dbReference type="Proteomes" id="UP001432322">
    <property type="component" value="Unassembled WGS sequence"/>
</dbReference>
<feature type="non-terminal residue" evidence="5">
    <location>
        <position position="465"/>
    </location>
</feature>
<accession>A0AAV5W849</accession>
<feature type="domain" description="SH2" evidence="4">
    <location>
        <begin position="355"/>
        <end position="463"/>
    </location>
</feature>
<keyword evidence="1 2" id="KW-0727">SH2 domain</keyword>
<feature type="coiled-coil region" evidence="3">
    <location>
        <begin position="248"/>
        <end position="275"/>
    </location>
</feature>
<dbReference type="GO" id="GO:0046935">
    <property type="term" value="F:1-phosphatidylinositol-3-kinase regulator activity"/>
    <property type="evidence" value="ECO:0007669"/>
    <property type="project" value="TreeGrafter"/>
</dbReference>
<dbReference type="AlphaFoldDB" id="A0AAV5W849"/>
<gene>
    <name evidence="5" type="ORF">PFISCL1PPCAC_18273</name>
</gene>
<evidence type="ECO:0000313" key="6">
    <source>
        <dbReference type="Proteomes" id="UP001432322"/>
    </source>
</evidence>
<dbReference type="PROSITE" id="PS50001">
    <property type="entry name" value="SH2"/>
    <property type="match status" value="2"/>
</dbReference>
<reference evidence="5" key="1">
    <citation type="submission" date="2023-10" db="EMBL/GenBank/DDBJ databases">
        <title>Genome assembly of Pristionchus species.</title>
        <authorList>
            <person name="Yoshida K."/>
            <person name="Sommer R.J."/>
        </authorList>
    </citation>
    <scope>NUCLEOTIDE SEQUENCE</scope>
    <source>
        <strain evidence="5">RS5133</strain>
    </source>
</reference>
<evidence type="ECO:0000256" key="3">
    <source>
        <dbReference type="SAM" id="Coils"/>
    </source>
</evidence>
<dbReference type="SUPFAM" id="SSF55550">
    <property type="entry name" value="SH2 domain"/>
    <property type="match status" value="2"/>
</dbReference>
<dbReference type="InterPro" id="IPR000980">
    <property type="entry name" value="SH2"/>
</dbReference>
<dbReference type="SMART" id="SM00252">
    <property type="entry name" value="SH2"/>
    <property type="match status" value="2"/>
</dbReference>
<evidence type="ECO:0000259" key="4">
    <source>
        <dbReference type="PROSITE" id="PS50001"/>
    </source>
</evidence>
<dbReference type="GO" id="GO:0008286">
    <property type="term" value="P:insulin receptor signaling pathway"/>
    <property type="evidence" value="ECO:0007669"/>
    <property type="project" value="TreeGrafter"/>
</dbReference>
<organism evidence="5 6">
    <name type="scientific">Pristionchus fissidentatus</name>
    <dbReference type="NCBI Taxonomy" id="1538716"/>
    <lineage>
        <taxon>Eukaryota</taxon>
        <taxon>Metazoa</taxon>
        <taxon>Ecdysozoa</taxon>
        <taxon>Nematoda</taxon>
        <taxon>Chromadorea</taxon>
        <taxon>Rhabditida</taxon>
        <taxon>Rhabditina</taxon>
        <taxon>Diplogasteromorpha</taxon>
        <taxon>Diplogasteroidea</taxon>
        <taxon>Neodiplogasteridae</taxon>
        <taxon>Pristionchus</taxon>
    </lineage>
</organism>
<dbReference type="InterPro" id="IPR036860">
    <property type="entry name" value="SH2_dom_sf"/>
</dbReference>
<dbReference type="Pfam" id="PF00017">
    <property type="entry name" value="SH2"/>
    <property type="match status" value="2"/>
</dbReference>
<evidence type="ECO:0000313" key="5">
    <source>
        <dbReference type="EMBL" id="GMT26976.1"/>
    </source>
</evidence>
<feature type="domain" description="SH2" evidence="4">
    <location>
        <begin position="30"/>
        <end position="124"/>
    </location>
</feature>
<dbReference type="GO" id="GO:0005942">
    <property type="term" value="C:phosphatidylinositol 3-kinase complex"/>
    <property type="evidence" value="ECO:0007669"/>
    <property type="project" value="TreeGrafter"/>
</dbReference>
<proteinExistence type="predicted"/>
<dbReference type="Gene3D" id="3.30.505.10">
    <property type="entry name" value="SH2 domain"/>
    <property type="match status" value="2"/>
</dbReference>
<dbReference type="PANTHER" id="PTHR10155">
    <property type="entry name" value="PHOSPHATIDYLINOSITOL 3-KINASE REGULATORY SUBUNIT"/>
    <property type="match status" value="1"/>
</dbReference>
<dbReference type="PANTHER" id="PTHR10155:SF10">
    <property type="entry name" value="PI3K21B, ISOFORM B"/>
    <property type="match status" value="1"/>
</dbReference>
<dbReference type="EMBL" id="BTSY01000005">
    <property type="protein sequence ID" value="GMT26976.1"/>
    <property type="molecule type" value="Genomic_DNA"/>
</dbReference>
<dbReference type="GO" id="GO:0046854">
    <property type="term" value="P:phosphatidylinositol phosphate biosynthetic process"/>
    <property type="evidence" value="ECO:0007669"/>
    <property type="project" value="TreeGrafter"/>
</dbReference>
<evidence type="ECO:0000256" key="1">
    <source>
        <dbReference type="ARBA" id="ARBA00022999"/>
    </source>
</evidence>
<dbReference type="PRINTS" id="PR00401">
    <property type="entry name" value="SH2DOMAIN"/>
</dbReference>
<name>A0AAV5W849_9BILA</name>
<evidence type="ECO:0000256" key="2">
    <source>
        <dbReference type="PROSITE-ProRule" id="PRU00191"/>
    </source>
</evidence>
<keyword evidence="3" id="KW-0175">Coiled coil</keyword>